<dbReference type="Pfam" id="PF01391">
    <property type="entry name" value="Collagen"/>
    <property type="match status" value="1"/>
</dbReference>
<dbReference type="STRING" id="228957.SAMN04488008_10925"/>
<dbReference type="EMBL" id="FNZN01000009">
    <property type="protein sequence ID" value="SEM08303.1"/>
    <property type="molecule type" value="Genomic_DNA"/>
</dbReference>
<reference evidence="4" key="1">
    <citation type="submission" date="2016-10" db="EMBL/GenBank/DDBJ databases">
        <authorList>
            <person name="Varghese N."/>
            <person name="Submissions S."/>
        </authorList>
    </citation>
    <scope>NUCLEOTIDE SEQUENCE [LARGE SCALE GENOMIC DNA]</scope>
    <source>
        <strain evidence="4">DSM 16471</strain>
    </source>
</reference>
<feature type="chain" id="PRO_5011519785" evidence="2">
    <location>
        <begin position="31"/>
        <end position="179"/>
    </location>
</feature>
<keyword evidence="2" id="KW-0732">Signal</keyword>
<dbReference type="AlphaFoldDB" id="A0A1H7VGG6"/>
<organism evidence="3 4">
    <name type="scientific">Maribacter orientalis</name>
    <dbReference type="NCBI Taxonomy" id="228957"/>
    <lineage>
        <taxon>Bacteria</taxon>
        <taxon>Pseudomonadati</taxon>
        <taxon>Bacteroidota</taxon>
        <taxon>Flavobacteriia</taxon>
        <taxon>Flavobacteriales</taxon>
        <taxon>Flavobacteriaceae</taxon>
        <taxon>Maribacter</taxon>
    </lineage>
</organism>
<accession>A0A1H7VGG6</accession>
<evidence type="ECO:0000313" key="3">
    <source>
        <dbReference type="EMBL" id="SEM08303.1"/>
    </source>
</evidence>
<feature type="region of interest" description="Disordered" evidence="1">
    <location>
        <begin position="126"/>
        <end position="179"/>
    </location>
</feature>
<dbReference type="InterPro" id="IPR008160">
    <property type="entry name" value="Collagen"/>
</dbReference>
<evidence type="ECO:0000313" key="4">
    <source>
        <dbReference type="Proteomes" id="UP000198990"/>
    </source>
</evidence>
<protein>
    <submittedName>
        <fullName evidence="3">Collagen triple helix repeat-containing protein</fullName>
    </submittedName>
</protein>
<gene>
    <name evidence="3" type="ORF">SAMN04488008_10925</name>
</gene>
<sequence length="179" mass="18859">MGTNILCYPHMSIKIKLLLFFILTSFCVHAQVKIGQNPNSINAASIVELESTDKAFVLTRLTTAQMQAITPLRGALVYNTDTNCVHYFNGAVWNNLCTITQAGTFTFVDNNNGTFTINYSDGTSFTSSDLTGPQGPQGDAGLQGLPGAIGDKGETGDKGLTGDKGVAGDKGETGDKGLT</sequence>
<keyword evidence="4" id="KW-1185">Reference proteome</keyword>
<keyword evidence="3" id="KW-0176">Collagen</keyword>
<evidence type="ECO:0000256" key="2">
    <source>
        <dbReference type="SAM" id="SignalP"/>
    </source>
</evidence>
<name>A0A1H7VGG6_9FLAO</name>
<proteinExistence type="predicted"/>
<dbReference type="Proteomes" id="UP000198990">
    <property type="component" value="Unassembled WGS sequence"/>
</dbReference>
<feature type="non-terminal residue" evidence="3">
    <location>
        <position position="179"/>
    </location>
</feature>
<evidence type="ECO:0000256" key="1">
    <source>
        <dbReference type="SAM" id="MobiDB-lite"/>
    </source>
</evidence>
<feature type="signal peptide" evidence="2">
    <location>
        <begin position="1"/>
        <end position="30"/>
    </location>
</feature>
<feature type="compositionally biased region" description="Basic and acidic residues" evidence="1">
    <location>
        <begin position="151"/>
        <end position="179"/>
    </location>
</feature>